<feature type="transmembrane region" description="Helical" evidence="1">
    <location>
        <begin position="166"/>
        <end position="189"/>
    </location>
</feature>
<accession>A0AAN6NN97</accession>
<protein>
    <submittedName>
        <fullName evidence="2">Uncharacterized protein</fullName>
    </submittedName>
</protein>
<sequence length="284" mass="32206">IDISAGAWGPYGVENWDGFLNITVLRKIPQPEEEKKIKILAENCLLMPAVKSYNLIFNGGNATFASKSWRDDSLVRLLYLYLKQSLFDPVEGDQLGPNFDDPMDDIINSYREMTLRMSVLEAAVSNENITSANTTTSDRYQKSWINQSVDYVNHQVRVEYKANPPALGLAVVISLLGPLATLTLFWGYWKLGRDFFMSPLELANAFLHQPELATLLANCSSNASAKEITKHCAHKRNDDHWWNTFFRFNSNREPKLQYGVLESTGQLGFAVEDEQGIIHARKPR</sequence>
<proteinExistence type="predicted"/>
<reference evidence="2" key="2">
    <citation type="submission" date="2023-06" db="EMBL/GenBank/DDBJ databases">
        <authorList>
            <consortium name="Lawrence Berkeley National Laboratory"/>
            <person name="Mondo S.J."/>
            <person name="Hensen N."/>
            <person name="Bonometti L."/>
            <person name="Westerberg I."/>
            <person name="Brannstrom I.O."/>
            <person name="Guillou S."/>
            <person name="Cros-Aarteil S."/>
            <person name="Calhoun S."/>
            <person name="Haridas S."/>
            <person name="Kuo A."/>
            <person name="Pangilinan J."/>
            <person name="Riley R."/>
            <person name="Labutti K."/>
            <person name="Andreopoulos B."/>
            <person name="Lipzen A."/>
            <person name="Chen C."/>
            <person name="Yanf M."/>
            <person name="Daum C."/>
            <person name="Ng V."/>
            <person name="Clum A."/>
            <person name="Steindorff A."/>
            <person name="Ohm R."/>
            <person name="Martin F."/>
            <person name="Silar P."/>
            <person name="Natvig D."/>
            <person name="Lalanne C."/>
            <person name="Gautier V."/>
            <person name="Ament-Velasquez S.L."/>
            <person name="Kruys A."/>
            <person name="Hutchinson M.I."/>
            <person name="Powell A.J."/>
            <person name="Barry K."/>
            <person name="Miller A.N."/>
            <person name="Grigoriev I.V."/>
            <person name="Debuchy R."/>
            <person name="Gladieux P."/>
            <person name="Thoren M.H."/>
            <person name="Johannesson H."/>
        </authorList>
    </citation>
    <scope>NUCLEOTIDE SEQUENCE</scope>
    <source>
        <strain evidence="2">CBS 626.80</strain>
    </source>
</reference>
<evidence type="ECO:0000256" key="1">
    <source>
        <dbReference type="SAM" id="Phobius"/>
    </source>
</evidence>
<dbReference type="EMBL" id="MU859537">
    <property type="protein sequence ID" value="KAK3946752.1"/>
    <property type="molecule type" value="Genomic_DNA"/>
</dbReference>
<dbReference type="AlphaFoldDB" id="A0AAN6NN97"/>
<organism evidence="2 3">
    <name type="scientific">Pseudoneurospora amorphoporcata</name>
    <dbReference type="NCBI Taxonomy" id="241081"/>
    <lineage>
        <taxon>Eukaryota</taxon>
        <taxon>Fungi</taxon>
        <taxon>Dikarya</taxon>
        <taxon>Ascomycota</taxon>
        <taxon>Pezizomycotina</taxon>
        <taxon>Sordariomycetes</taxon>
        <taxon>Sordariomycetidae</taxon>
        <taxon>Sordariales</taxon>
        <taxon>Sordariaceae</taxon>
        <taxon>Pseudoneurospora</taxon>
    </lineage>
</organism>
<keyword evidence="1" id="KW-0812">Transmembrane</keyword>
<feature type="non-terminal residue" evidence="2">
    <location>
        <position position="1"/>
    </location>
</feature>
<keyword evidence="3" id="KW-1185">Reference proteome</keyword>
<evidence type="ECO:0000313" key="3">
    <source>
        <dbReference type="Proteomes" id="UP001303222"/>
    </source>
</evidence>
<evidence type="ECO:0000313" key="2">
    <source>
        <dbReference type="EMBL" id="KAK3946752.1"/>
    </source>
</evidence>
<dbReference type="Proteomes" id="UP001303222">
    <property type="component" value="Unassembled WGS sequence"/>
</dbReference>
<name>A0AAN6NN97_9PEZI</name>
<comment type="caution">
    <text evidence="2">The sequence shown here is derived from an EMBL/GenBank/DDBJ whole genome shotgun (WGS) entry which is preliminary data.</text>
</comment>
<gene>
    <name evidence="2" type="ORF">QBC32DRAFT_388094</name>
</gene>
<dbReference type="PANTHER" id="PTHR37576:SF2">
    <property type="entry name" value="DEFECT AT LOW TEMPERATURE PROTEIN 1"/>
    <property type="match status" value="1"/>
</dbReference>
<dbReference type="PANTHER" id="PTHR37576">
    <property type="entry name" value="DEFECT AT LOW TEMPERATURE PROTEIN 1"/>
    <property type="match status" value="1"/>
</dbReference>
<keyword evidence="1" id="KW-0472">Membrane</keyword>
<keyword evidence="1" id="KW-1133">Transmembrane helix</keyword>
<reference evidence="2" key="1">
    <citation type="journal article" date="2023" name="Mol. Phylogenet. Evol.">
        <title>Genome-scale phylogeny and comparative genomics of the fungal order Sordariales.</title>
        <authorList>
            <person name="Hensen N."/>
            <person name="Bonometti L."/>
            <person name="Westerberg I."/>
            <person name="Brannstrom I.O."/>
            <person name="Guillou S."/>
            <person name="Cros-Aarteil S."/>
            <person name="Calhoun S."/>
            <person name="Haridas S."/>
            <person name="Kuo A."/>
            <person name="Mondo S."/>
            <person name="Pangilinan J."/>
            <person name="Riley R."/>
            <person name="LaButti K."/>
            <person name="Andreopoulos B."/>
            <person name="Lipzen A."/>
            <person name="Chen C."/>
            <person name="Yan M."/>
            <person name="Daum C."/>
            <person name="Ng V."/>
            <person name="Clum A."/>
            <person name="Steindorff A."/>
            <person name="Ohm R.A."/>
            <person name="Martin F."/>
            <person name="Silar P."/>
            <person name="Natvig D.O."/>
            <person name="Lalanne C."/>
            <person name="Gautier V."/>
            <person name="Ament-Velasquez S.L."/>
            <person name="Kruys A."/>
            <person name="Hutchinson M.I."/>
            <person name="Powell A.J."/>
            <person name="Barry K."/>
            <person name="Miller A.N."/>
            <person name="Grigoriev I.V."/>
            <person name="Debuchy R."/>
            <person name="Gladieux P."/>
            <person name="Hiltunen Thoren M."/>
            <person name="Johannesson H."/>
        </authorList>
    </citation>
    <scope>NUCLEOTIDE SEQUENCE</scope>
    <source>
        <strain evidence="2">CBS 626.80</strain>
    </source>
</reference>